<evidence type="ECO:0000256" key="1">
    <source>
        <dbReference type="ARBA" id="ARBA00004651"/>
    </source>
</evidence>
<gene>
    <name evidence="10" type="ORF">Sant_3238</name>
</gene>
<evidence type="ECO:0000256" key="5">
    <source>
        <dbReference type="ARBA" id="ARBA00023136"/>
    </source>
</evidence>
<dbReference type="PATRIC" id="fig|1239307.3.peg.3564"/>
<feature type="transmembrane region" description="Helical" evidence="7">
    <location>
        <begin position="27"/>
        <end position="47"/>
    </location>
</feature>
<evidence type="ECO:0000256" key="6">
    <source>
        <dbReference type="ARBA" id="ARBA00038076"/>
    </source>
</evidence>
<dbReference type="PANTHER" id="PTHR30572">
    <property type="entry name" value="MEMBRANE COMPONENT OF TRANSPORTER-RELATED"/>
    <property type="match status" value="1"/>
</dbReference>
<keyword evidence="3 7" id="KW-0812">Transmembrane</keyword>
<evidence type="ECO:0000313" key="10">
    <source>
        <dbReference type="EMBL" id="AHF78230.1"/>
    </source>
</evidence>
<dbReference type="KEGG" id="sod:Sant_3238"/>
<name>W0I181_9GAMM</name>
<dbReference type="OrthoDB" id="9770036at2"/>
<protein>
    <submittedName>
        <fullName evidence="10">Putative permease, involved in cell envelope biogenesis</fullName>
    </submittedName>
</protein>
<dbReference type="EMBL" id="CP006569">
    <property type="protein sequence ID" value="AHF78230.1"/>
    <property type="molecule type" value="Genomic_DNA"/>
</dbReference>
<keyword evidence="2" id="KW-1003">Cell membrane</keyword>
<dbReference type="AlphaFoldDB" id="W0I181"/>
<keyword evidence="5 7" id="KW-0472">Membrane</keyword>
<dbReference type="GO" id="GO:0005886">
    <property type="term" value="C:plasma membrane"/>
    <property type="evidence" value="ECO:0007669"/>
    <property type="project" value="UniProtKB-SubCell"/>
</dbReference>
<dbReference type="RefSeq" id="WP_025423367.1">
    <property type="nucleotide sequence ID" value="NZ_CP006569.1"/>
</dbReference>
<comment type="subcellular location">
    <subcellularLocation>
        <location evidence="1">Cell membrane</location>
        <topology evidence="1">Multi-pass membrane protein</topology>
    </subcellularLocation>
</comment>
<evidence type="ECO:0000313" key="11">
    <source>
        <dbReference type="Proteomes" id="UP000019028"/>
    </source>
</evidence>
<evidence type="ECO:0000256" key="7">
    <source>
        <dbReference type="SAM" id="Phobius"/>
    </source>
</evidence>
<evidence type="ECO:0000259" key="8">
    <source>
        <dbReference type="Pfam" id="PF02687"/>
    </source>
</evidence>
<dbReference type="GO" id="GO:0022857">
    <property type="term" value="F:transmembrane transporter activity"/>
    <property type="evidence" value="ECO:0007669"/>
    <property type="project" value="TreeGrafter"/>
</dbReference>
<organism evidence="10 11">
    <name type="scientific">Sodalis praecaptivus</name>
    <dbReference type="NCBI Taxonomy" id="1239307"/>
    <lineage>
        <taxon>Bacteria</taxon>
        <taxon>Pseudomonadati</taxon>
        <taxon>Pseudomonadota</taxon>
        <taxon>Gammaproteobacteria</taxon>
        <taxon>Enterobacterales</taxon>
        <taxon>Bruguierivoracaceae</taxon>
        <taxon>Sodalis</taxon>
    </lineage>
</organism>
<dbReference type="InterPro" id="IPR025857">
    <property type="entry name" value="MacB_PCD"/>
</dbReference>
<accession>W0I181</accession>
<feature type="domain" description="ABC3 transporter permease C-terminal" evidence="8">
    <location>
        <begin position="255"/>
        <end position="369"/>
    </location>
</feature>
<sequence length="376" mass="40842">MAVKRNLLWLLVWRALRLRLQRVGVVFVALTVGATIVTALSAVWFDINTKMSEELRTFGANFYLGPGHGVSLPQQELQTIIDQAPAGLIHGASPWLYGMARTELEKVVMVGVEFESLQKLVPYWQVTGNWIGVSFDDRNAMVGVKLAQRLNLKPGDSLTLVDQQTRKKLLVKGIVEAGDATDNMLIVSLDVAQAWLHMPGKITHGLLSVSNDVGQVDSYARRLQRQYPDLDIRPVRKVSAAEGQVLDKIKGLMGLVSVVILALSSLCVNTTLMAIVGERAREFALQKALGASNGDIIRQILLETSIIALAAVVSGWVLGYLLAQLLGLTVFNSAIALRLPVLPLTLLLSLLVAVLAAIVPVRRAVSVEPAKVLKGE</sequence>
<evidence type="ECO:0000256" key="2">
    <source>
        <dbReference type="ARBA" id="ARBA00022475"/>
    </source>
</evidence>
<evidence type="ECO:0000256" key="4">
    <source>
        <dbReference type="ARBA" id="ARBA00022989"/>
    </source>
</evidence>
<dbReference type="Proteomes" id="UP000019028">
    <property type="component" value="Chromosome"/>
</dbReference>
<feature type="domain" description="MacB-like periplasmic core" evidence="9">
    <location>
        <begin position="28"/>
        <end position="199"/>
    </location>
</feature>
<evidence type="ECO:0000259" key="9">
    <source>
        <dbReference type="Pfam" id="PF12704"/>
    </source>
</evidence>
<proteinExistence type="inferred from homology"/>
<reference evidence="10 11" key="1">
    <citation type="journal article" date="2014" name="Genome Biol. Evol.">
        <title>Genome degeneration and adaptation in a nascent stage of symbiosis.</title>
        <authorList>
            <person name="Oakeson K.F."/>
            <person name="Gil R."/>
            <person name="Clayton A.L."/>
            <person name="Dunn D.M."/>
            <person name="von Niederhausern A.C."/>
            <person name="Hamil C."/>
            <person name="Aoyagi A."/>
            <person name="Duval B."/>
            <person name="Baca A."/>
            <person name="Silva F.J."/>
            <person name="Vallier A."/>
            <person name="Jackson D.G."/>
            <person name="Latorre A."/>
            <person name="Weiss R.B."/>
            <person name="Heddi A."/>
            <person name="Moya A."/>
            <person name="Dale C."/>
        </authorList>
    </citation>
    <scope>NUCLEOTIDE SEQUENCE [LARGE SCALE GENOMIC DNA]</scope>
    <source>
        <strain evidence="10 11">HS1</strain>
    </source>
</reference>
<dbReference type="HOGENOM" id="CLU_000604_8_4_6"/>
<keyword evidence="4 7" id="KW-1133">Transmembrane helix</keyword>
<feature type="transmembrane region" description="Helical" evidence="7">
    <location>
        <begin position="252"/>
        <end position="276"/>
    </location>
</feature>
<dbReference type="Pfam" id="PF02687">
    <property type="entry name" value="FtsX"/>
    <property type="match status" value="1"/>
</dbReference>
<dbReference type="Pfam" id="PF12704">
    <property type="entry name" value="MacB_PCD"/>
    <property type="match status" value="1"/>
</dbReference>
<comment type="similarity">
    <text evidence="6">Belongs to the ABC-4 integral membrane protein family.</text>
</comment>
<evidence type="ECO:0000256" key="3">
    <source>
        <dbReference type="ARBA" id="ARBA00022692"/>
    </source>
</evidence>
<dbReference type="InterPro" id="IPR003838">
    <property type="entry name" value="ABC3_permease_C"/>
</dbReference>
<dbReference type="PANTHER" id="PTHR30572:SF4">
    <property type="entry name" value="ABC TRANSPORTER PERMEASE YTRF"/>
    <property type="match status" value="1"/>
</dbReference>
<keyword evidence="11" id="KW-1185">Reference proteome</keyword>
<feature type="transmembrane region" description="Helical" evidence="7">
    <location>
        <begin position="296"/>
        <end position="323"/>
    </location>
</feature>
<dbReference type="InterPro" id="IPR050250">
    <property type="entry name" value="Macrolide_Exporter_MacB"/>
</dbReference>
<feature type="transmembrane region" description="Helical" evidence="7">
    <location>
        <begin position="335"/>
        <end position="359"/>
    </location>
</feature>